<reference evidence="4" key="1">
    <citation type="submission" date="2020-05" db="EMBL/GenBank/DDBJ databases">
        <authorList>
            <person name="Chiriac C."/>
            <person name="Salcher M."/>
            <person name="Ghai R."/>
            <person name="Kavagutti S V."/>
        </authorList>
    </citation>
    <scope>NUCLEOTIDE SEQUENCE</scope>
</reference>
<name>A0A6J7DD55_9ZZZZ</name>
<dbReference type="InterPro" id="IPR003399">
    <property type="entry name" value="Mce/MlaD"/>
</dbReference>
<dbReference type="Pfam" id="PF02470">
    <property type="entry name" value="MlaD"/>
    <property type="match status" value="1"/>
</dbReference>
<evidence type="ECO:0000256" key="1">
    <source>
        <dbReference type="SAM" id="MobiDB-lite"/>
    </source>
</evidence>
<feature type="region of interest" description="Disordered" evidence="1">
    <location>
        <begin position="1"/>
        <end position="23"/>
    </location>
</feature>
<feature type="domain" description="Mce/MlaD" evidence="3">
    <location>
        <begin position="55"/>
        <end position="134"/>
    </location>
</feature>
<feature type="transmembrane region" description="Helical" evidence="2">
    <location>
        <begin position="30"/>
        <end position="46"/>
    </location>
</feature>
<protein>
    <submittedName>
        <fullName evidence="4">Unannotated protein</fullName>
    </submittedName>
</protein>
<proteinExistence type="predicted"/>
<keyword evidence="2" id="KW-0472">Membrane</keyword>
<evidence type="ECO:0000259" key="3">
    <source>
        <dbReference type="Pfam" id="PF02470"/>
    </source>
</evidence>
<accession>A0A6J7DD55</accession>
<gene>
    <name evidence="4" type="ORF">UFOPK3444_00538</name>
</gene>
<keyword evidence="2" id="KW-1133">Transmembrane helix</keyword>
<keyword evidence="2" id="KW-0812">Transmembrane</keyword>
<evidence type="ECO:0000256" key="2">
    <source>
        <dbReference type="SAM" id="Phobius"/>
    </source>
</evidence>
<feature type="compositionally biased region" description="Low complexity" evidence="1">
    <location>
        <begin position="1"/>
        <end position="13"/>
    </location>
</feature>
<dbReference type="InterPro" id="IPR052336">
    <property type="entry name" value="MlaD_Phospholipid_Transporter"/>
</dbReference>
<evidence type="ECO:0000313" key="4">
    <source>
        <dbReference type="EMBL" id="CAB4867540.1"/>
    </source>
</evidence>
<feature type="region of interest" description="Disordered" evidence="1">
    <location>
        <begin position="454"/>
        <end position="528"/>
    </location>
</feature>
<dbReference type="EMBL" id="CAFBLU010000006">
    <property type="protein sequence ID" value="CAB4867540.1"/>
    <property type="molecule type" value="Genomic_DNA"/>
</dbReference>
<sequence>MSTNGNSTTGSSAKGKKVPRRLRPQNNPRLATVFLAVAAVGLYLGFTKDVPFTGGYQVKAVFTSANSIRPSSPVRIAGVNVGKVLDVERYGKTSSALVTMEIDDNGLPIHKDAQLKIRPRIFLEGNFFVDLQPGTPAAPEVSDGGVIPVTQTSTPVQLDQVLTSLQYASRQDLQNLLVGLGTGLNSKPTAAENAQQDPEVRNTTGGEALNKSLKWTPQAFKGTAIVNQGFLGEKPGDLSKLIAGLATSMTELGHNEATLASFVTNFSKTMSGLGSNPTALRQSAALLGPTISNTYNALGSLDKALPSVSAFSLDLIPSVRETPATVAVGTPWAEQTAALLAPANLGAVMKLLGPITADTATTVGQQIAFLPQATDMAQCFYYKFLPTGDTTITDEGATYDFSTGQAAYKDFWFALVGLAGESQNYDGNGQFIRAQAGGAQQTQNSSTDGNLKVAMNEYSDSGNPQLQTPLFGNMPNKPLGTSPKYFGRANAPDYKPANKCVTSPTNQPLNLNDANASKGLPDQNGSPG</sequence>
<dbReference type="PANTHER" id="PTHR33371">
    <property type="entry name" value="INTERMEMBRANE PHOSPHOLIPID TRANSPORT SYSTEM BINDING PROTEIN MLAD-RELATED"/>
    <property type="match status" value="1"/>
</dbReference>
<organism evidence="4">
    <name type="scientific">freshwater metagenome</name>
    <dbReference type="NCBI Taxonomy" id="449393"/>
    <lineage>
        <taxon>unclassified sequences</taxon>
        <taxon>metagenomes</taxon>
        <taxon>ecological metagenomes</taxon>
    </lineage>
</organism>
<feature type="compositionally biased region" description="Polar residues" evidence="1">
    <location>
        <begin position="458"/>
        <end position="470"/>
    </location>
</feature>
<feature type="compositionally biased region" description="Polar residues" evidence="1">
    <location>
        <begin position="500"/>
        <end position="515"/>
    </location>
</feature>
<dbReference type="PANTHER" id="PTHR33371:SF4">
    <property type="entry name" value="INTERMEMBRANE PHOSPHOLIPID TRANSPORT SYSTEM BINDING PROTEIN MLAD"/>
    <property type="match status" value="1"/>
</dbReference>
<dbReference type="AlphaFoldDB" id="A0A6J7DD55"/>
<feature type="compositionally biased region" description="Basic residues" evidence="1">
    <location>
        <begin position="14"/>
        <end position="23"/>
    </location>
</feature>